<dbReference type="GO" id="GO:0016887">
    <property type="term" value="F:ATP hydrolysis activity"/>
    <property type="evidence" value="ECO:0007669"/>
    <property type="project" value="InterPro"/>
</dbReference>
<dbReference type="InterPro" id="IPR050319">
    <property type="entry name" value="ABC_transp_ATP-bind"/>
</dbReference>
<dbReference type="PANTHER" id="PTHR43776">
    <property type="entry name" value="TRANSPORT ATP-BINDING PROTEIN"/>
    <property type="match status" value="1"/>
</dbReference>
<evidence type="ECO:0000313" key="8">
    <source>
        <dbReference type="Proteomes" id="UP000373449"/>
    </source>
</evidence>
<dbReference type="Gene3D" id="3.40.50.300">
    <property type="entry name" value="P-loop containing nucleotide triphosphate hydrolases"/>
    <property type="match status" value="1"/>
</dbReference>
<name>A0A2C6DHH2_9GAMM</name>
<evidence type="ECO:0000313" key="7">
    <source>
        <dbReference type="Proteomes" id="UP000224974"/>
    </source>
</evidence>
<dbReference type="EMBL" id="CAADJA010000002">
    <property type="protein sequence ID" value="VFS50176.1"/>
    <property type="molecule type" value="Genomic_DNA"/>
</dbReference>
<dbReference type="SMART" id="SM00382">
    <property type="entry name" value="AAA"/>
    <property type="match status" value="1"/>
</dbReference>
<accession>A0A2C6DHH2</accession>
<dbReference type="PROSITE" id="PS00211">
    <property type="entry name" value="ABC_TRANSPORTER_1"/>
    <property type="match status" value="1"/>
</dbReference>
<dbReference type="GO" id="GO:0055085">
    <property type="term" value="P:transmembrane transport"/>
    <property type="evidence" value="ECO:0007669"/>
    <property type="project" value="UniProtKB-ARBA"/>
</dbReference>
<sequence length="253" mass="28172">MLLEVCNVEKSYPLAGSGLFSNKKRQIINDVSFSLEQGDCIGVIGESGSGKSTLARLICGLEMPNRGHIRLNGKNVVIADTRKNHISVVFQDYASSVNPLMTVFQMLSEPLLLNQKLNRQQLDARISELLLLAGLPDDLKPRHAHELSGGQIQRIAICRAIATNPELIILDEAISSLDVSSQVQILDLLARLKSQLNLSYLFITHDIQAVAYLCNKVLFFYQGRIIERCNIDDLVSVKHQYAQRLLKSVVSFD</sequence>
<dbReference type="STRING" id="1111728.GCA_000427805_00220"/>
<keyword evidence="3 5" id="KW-0067">ATP-binding</keyword>
<keyword evidence="1" id="KW-0813">Transport</keyword>
<proteinExistence type="predicted"/>
<reference evidence="6 8" key="3">
    <citation type="submission" date="2019-03" db="EMBL/GenBank/DDBJ databases">
        <authorList>
            <consortium name="Pathogen Informatics"/>
        </authorList>
    </citation>
    <scope>NUCLEOTIDE SEQUENCE [LARGE SCALE GENOMIC DNA]</scope>
    <source>
        <strain evidence="6 8">NCTC12282</strain>
    </source>
</reference>
<dbReference type="OrthoDB" id="9784450at2"/>
<dbReference type="PROSITE" id="PS50893">
    <property type="entry name" value="ABC_TRANSPORTER_2"/>
    <property type="match status" value="1"/>
</dbReference>
<dbReference type="CDD" id="cd03257">
    <property type="entry name" value="ABC_NikE_OppD_transporters"/>
    <property type="match status" value="1"/>
</dbReference>
<evidence type="ECO:0000256" key="1">
    <source>
        <dbReference type="ARBA" id="ARBA00022448"/>
    </source>
</evidence>
<feature type="domain" description="ABC transporter" evidence="4">
    <location>
        <begin position="3"/>
        <end position="247"/>
    </location>
</feature>
<keyword evidence="7" id="KW-1185">Reference proteome</keyword>
<dbReference type="RefSeq" id="WP_029092855.1">
    <property type="nucleotide sequence ID" value="NZ_CAADJA010000002.1"/>
</dbReference>
<dbReference type="EC" id="3.6.3.-" evidence="6"/>
<evidence type="ECO:0000256" key="2">
    <source>
        <dbReference type="ARBA" id="ARBA00022741"/>
    </source>
</evidence>
<gene>
    <name evidence="6" type="primary">gsiA_2</name>
    <name evidence="5" type="ORF">CRN84_15570</name>
    <name evidence="6" type="ORF">NCTC12282_04372</name>
</gene>
<keyword evidence="6" id="KW-0378">Hydrolase</keyword>
<dbReference type="InterPro" id="IPR027417">
    <property type="entry name" value="P-loop_NTPase"/>
</dbReference>
<protein>
    <submittedName>
        <fullName evidence="5">ABC transporter ATP-binding protein</fullName>
    </submittedName>
    <submittedName>
        <fullName evidence="6">Glutathione import ATP-binding protein GsiA</fullName>
        <ecNumber evidence="6">3.6.3.-</ecNumber>
    </submittedName>
</protein>
<dbReference type="InterPro" id="IPR017871">
    <property type="entry name" value="ABC_transporter-like_CS"/>
</dbReference>
<evidence type="ECO:0000259" key="4">
    <source>
        <dbReference type="PROSITE" id="PS50893"/>
    </source>
</evidence>
<evidence type="ECO:0000256" key="3">
    <source>
        <dbReference type="ARBA" id="ARBA00022840"/>
    </source>
</evidence>
<reference evidence="7" key="1">
    <citation type="submission" date="2017-09" db="EMBL/GenBank/DDBJ databases">
        <title>FDA dAtabase for Regulatory Grade micrObial Sequences (FDA-ARGOS): Supporting development and validation of Infectious Disease Dx tests.</title>
        <authorList>
            <person name="Minogue T."/>
            <person name="Wolcott M."/>
            <person name="Wasieloski L."/>
            <person name="Aguilar W."/>
            <person name="Moore D."/>
            <person name="Tallon L."/>
            <person name="Sadzewicz L."/>
            <person name="Ott S."/>
            <person name="Zhao X."/>
            <person name="Nagaraj S."/>
            <person name="Vavikolanu K."/>
            <person name="Aluvathingal J."/>
            <person name="Nadendla S."/>
            <person name="Sichtig H."/>
        </authorList>
    </citation>
    <scope>NUCLEOTIDE SEQUENCE [LARGE SCALE GENOMIC DNA]</scope>
    <source>
        <strain evidence="7">FDAARGOS_387</strain>
    </source>
</reference>
<evidence type="ECO:0000313" key="6">
    <source>
        <dbReference type="EMBL" id="VFS50176.1"/>
    </source>
</evidence>
<dbReference type="InterPro" id="IPR003439">
    <property type="entry name" value="ABC_transporter-like_ATP-bd"/>
</dbReference>
<reference evidence="5" key="2">
    <citation type="submission" date="2017-09" db="EMBL/GenBank/DDBJ databases">
        <title>FDA dAtabase for Regulatory Grade micrObial Sequences (FDA-ARGOS): Supporting development and validation of Infectious Disease Dx tests.</title>
        <authorList>
            <person name="Minogue T."/>
            <person name="Wolcott M."/>
            <person name="Wasieloski L."/>
            <person name="Aguilar W."/>
            <person name="Moore D."/>
            <person name="Tallon L.J."/>
            <person name="Sadzewicz L."/>
            <person name="Ott S."/>
            <person name="Zhao X."/>
            <person name="Nagaraj S."/>
            <person name="Vavikolanu K."/>
            <person name="Aluvathingal J."/>
            <person name="Nadendla S."/>
            <person name="Sichtig H."/>
        </authorList>
    </citation>
    <scope>NUCLEOTIDE SEQUENCE</scope>
    <source>
        <strain evidence="5">FDAARGOS_387</strain>
    </source>
</reference>
<keyword evidence="2" id="KW-0547">Nucleotide-binding</keyword>
<dbReference type="GO" id="GO:0005524">
    <property type="term" value="F:ATP binding"/>
    <property type="evidence" value="ECO:0007669"/>
    <property type="project" value="UniProtKB-KW"/>
</dbReference>
<dbReference type="AlphaFoldDB" id="A0A2C6DHH2"/>
<dbReference type="InterPro" id="IPR003593">
    <property type="entry name" value="AAA+_ATPase"/>
</dbReference>
<dbReference type="SUPFAM" id="SSF52540">
    <property type="entry name" value="P-loop containing nucleoside triphosphate hydrolases"/>
    <property type="match status" value="1"/>
</dbReference>
<dbReference type="Proteomes" id="UP000373449">
    <property type="component" value="Unassembled WGS sequence"/>
</dbReference>
<dbReference type="Pfam" id="PF00005">
    <property type="entry name" value="ABC_tran"/>
    <property type="match status" value="1"/>
</dbReference>
<dbReference type="EMBL" id="PDDX01000001">
    <property type="protein sequence ID" value="PHI30656.1"/>
    <property type="molecule type" value="Genomic_DNA"/>
</dbReference>
<organism evidence="5 7">
    <name type="scientific">Budvicia aquatica</name>
    <dbReference type="NCBI Taxonomy" id="82979"/>
    <lineage>
        <taxon>Bacteria</taxon>
        <taxon>Pseudomonadati</taxon>
        <taxon>Pseudomonadota</taxon>
        <taxon>Gammaproteobacteria</taxon>
        <taxon>Enterobacterales</taxon>
        <taxon>Budviciaceae</taxon>
        <taxon>Budvicia</taxon>
    </lineage>
</organism>
<evidence type="ECO:0000313" key="5">
    <source>
        <dbReference type="EMBL" id="PHI30656.1"/>
    </source>
</evidence>
<dbReference type="Proteomes" id="UP000224974">
    <property type="component" value="Unassembled WGS sequence"/>
</dbReference>